<name>A0ABW4SPQ0_9ACTN</name>
<reference evidence="2" key="1">
    <citation type="journal article" date="2019" name="Int. J. Syst. Evol. Microbiol.">
        <title>The Global Catalogue of Microorganisms (GCM) 10K type strain sequencing project: providing services to taxonomists for standard genome sequencing and annotation.</title>
        <authorList>
            <consortium name="The Broad Institute Genomics Platform"/>
            <consortium name="The Broad Institute Genome Sequencing Center for Infectious Disease"/>
            <person name="Wu L."/>
            <person name="Ma J."/>
        </authorList>
    </citation>
    <scope>NUCLEOTIDE SEQUENCE [LARGE SCALE GENOMIC DNA]</scope>
    <source>
        <strain evidence="2">ICMP 6774ER</strain>
    </source>
</reference>
<protein>
    <recommendedName>
        <fullName evidence="3">DUF3800 domain-containing protein</fullName>
    </recommendedName>
</protein>
<accession>A0ABW4SPQ0</accession>
<evidence type="ECO:0000313" key="2">
    <source>
        <dbReference type="Proteomes" id="UP001597368"/>
    </source>
</evidence>
<organism evidence="1 2">
    <name type="scientific">Nonomuraea mangrovi</name>
    <dbReference type="NCBI Taxonomy" id="2316207"/>
    <lineage>
        <taxon>Bacteria</taxon>
        <taxon>Bacillati</taxon>
        <taxon>Actinomycetota</taxon>
        <taxon>Actinomycetes</taxon>
        <taxon>Streptosporangiales</taxon>
        <taxon>Streptosporangiaceae</taxon>
        <taxon>Nonomuraea</taxon>
    </lineage>
</organism>
<proteinExistence type="predicted"/>
<dbReference type="RefSeq" id="WP_379570728.1">
    <property type="nucleotide sequence ID" value="NZ_JBHUFV010000015.1"/>
</dbReference>
<evidence type="ECO:0008006" key="3">
    <source>
        <dbReference type="Google" id="ProtNLM"/>
    </source>
</evidence>
<gene>
    <name evidence="1" type="ORF">ACFSKW_08020</name>
</gene>
<dbReference type="EMBL" id="JBHUFV010000015">
    <property type="protein sequence ID" value="MFD1931418.1"/>
    <property type="molecule type" value="Genomic_DNA"/>
</dbReference>
<comment type="caution">
    <text evidence="1">The sequence shown here is derived from an EMBL/GenBank/DDBJ whole genome shotgun (WGS) entry which is preliminary data.</text>
</comment>
<keyword evidence="2" id="KW-1185">Reference proteome</keyword>
<evidence type="ECO:0000313" key="1">
    <source>
        <dbReference type="EMBL" id="MFD1931418.1"/>
    </source>
</evidence>
<dbReference type="Proteomes" id="UP001597368">
    <property type="component" value="Unassembled WGS sequence"/>
</dbReference>
<sequence>MRFGYIDESIHDRQGLYLLAVVRAEPSRDDEARGVLTACVPNGRRPHWCKESDAVRDALVRAVASLGVDASVYACRFGDLHRQEAARARALSWAALELAPGVGHLVIDRREDRQNQTDRKVLSAFAGRPLRFTFAHASSSSTPLLWVADIVVGAAAAQLARGEERYLKALDGSGELSCELTAS</sequence>